<dbReference type="Pfam" id="PF01042">
    <property type="entry name" value="Ribonuc_L-PSP"/>
    <property type="match status" value="1"/>
</dbReference>
<evidence type="ECO:0000313" key="1">
    <source>
        <dbReference type="EMBL" id="QIS09318.1"/>
    </source>
</evidence>
<dbReference type="AlphaFoldDB" id="A0A6G9Y815"/>
<accession>A0A6G9Y815</accession>
<dbReference type="KEGG" id="nah:F5544_07040"/>
<dbReference type="CDD" id="cd00448">
    <property type="entry name" value="YjgF_YER057c_UK114_family"/>
    <property type="match status" value="1"/>
</dbReference>
<dbReference type="GO" id="GO:0019239">
    <property type="term" value="F:deaminase activity"/>
    <property type="evidence" value="ECO:0007669"/>
    <property type="project" value="TreeGrafter"/>
</dbReference>
<dbReference type="Gene3D" id="3.30.1330.40">
    <property type="entry name" value="RutC-like"/>
    <property type="match status" value="1"/>
</dbReference>
<dbReference type="InterPro" id="IPR006175">
    <property type="entry name" value="YjgF/YER057c/UK114"/>
</dbReference>
<gene>
    <name evidence="1" type="ORF">F5544_07040</name>
</gene>
<dbReference type="SUPFAM" id="SSF55298">
    <property type="entry name" value="YjgF-like"/>
    <property type="match status" value="1"/>
</dbReference>
<dbReference type="InterPro" id="IPR035959">
    <property type="entry name" value="RutC-like_sf"/>
</dbReference>
<dbReference type="PANTHER" id="PTHR11803:SF44">
    <property type="entry name" value="RUTC FAMILY PROTEIN YJGH"/>
    <property type="match status" value="1"/>
</dbReference>
<organism evidence="1 2">
    <name type="scientific">Nocardia arthritidis</name>
    <dbReference type="NCBI Taxonomy" id="228602"/>
    <lineage>
        <taxon>Bacteria</taxon>
        <taxon>Bacillati</taxon>
        <taxon>Actinomycetota</taxon>
        <taxon>Actinomycetes</taxon>
        <taxon>Mycobacteriales</taxon>
        <taxon>Nocardiaceae</taxon>
        <taxon>Nocardia</taxon>
    </lineage>
</organism>
<dbReference type="Proteomes" id="UP000503540">
    <property type="component" value="Chromosome"/>
</dbReference>
<dbReference type="EMBL" id="CP046172">
    <property type="protein sequence ID" value="QIS09318.1"/>
    <property type="molecule type" value="Genomic_DNA"/>
</dbReference>
<evidence type="ECO:0000313" key="2">
    <source>
        <dbReference type="Proteomes" id="UP000503540"/>
    </source>
</evidence>
<dbReference type="PANTHER" id="PTHR11803">
    <property type="entry name" value="2-IMINOBUTANOATE/2-IMINOPROPANOATE DEAMINASE RIDA"/>
    <property type="match status" value="1"/>
</dbReference>
<protein>
    <submittedName>
        <fullName evidence="1">RidA family protein</fullName>
    </submittedName>
</protein>
<keyword evidence="2" id="KW-1185">Reference proteome</keyword>
<sequence>MCPRGPVLPKVDATFARAQLRSSSNLRANTGAVMSLDTAQRITIEQDYYEPYAISQGIRSGNLLFLSGQAGIEASGATVPGGFEAQARQAFANIEAVLAQAGATLADVVKATIMVTDMSNLETIIKLRREFFSEPYPADTLLQVAGLAQPDWQIEIDVIAQLGS</sequence>
<proteinExistence type="predicted"/>
<reference evidence="1 2" key="1">
    <citation type="journal article" date="2019" name="ACS Chem. Biol.">
        <title>Identification and Mobilization of a Cryptic Antibiotic Biosynthesis Gene Locus from a Human-Pathogenic Nocardia Isolate.</title>
        <authorList>
            <person name="Herisse M."/>
            <person name="Ishida K."/>
            <person name="Porter J.L."/>
            <person name="Howden B."/>
            <person name="Hertweck C."/>
            <person name="Stinear T.P."/>
            <person name="Pidot S.J."/>
        </authorList>
    </citation>
    <scope>NUCLEOTIDE SEQUENCE [LARGE SCALE GENOMIC DNA]</scope>
    <source>
        <strain evidence="1 2">AUSMDU00012717</strain>
    </source>
</reference>
<dbReference type="GO" id="GO:0005829">
    <property type="term" value="C:cytosol"/>
    <property type="evidence" value="ECO:0007669"/>
    <property type="project" value="TreeGrafter"/>
</dbReference>
<name>A0A6G9Y815_9NOCA</name>